<reference evidence="5" key="2">
    <citation type="submission" date="2025-09" db="UniProtKB">
        <authorList>
            <consortium name="Ensembl"/>
        </authorList>
    </citation>
    <scope>IDENTIFICATION</scope>
</reference>
<evidence type="ECO:0000259" key="4">
    <source>
        <dbReference type="PROSITE" id="PS50835"/>
    </source>
</evidence>
<dbReference type="Gene3D" id="2.60.40.10">
    <property type="entry name" value="Immunoglobulins"/>
    <property type="match status" value="3"/>
</dbReference>
<dbReference type="SMART" id="SM00407">
    <property type="entry name" value="IGc1"/>
    <property type="match status" value="2"/>
</dbReference>
<evidence type="ECO:0000313" key="5">
    <source>
        <dbReference type="Ensembl" id="ENSLLEP00000029009.1"/>
    </source>
</evidence>
<protein>
    <recommendedName>
        <fullName evidence="4">Ig-like domain-containing protein</fullName>
    </recommendedName>
</protein>
<reference evidence="5" key="1">
    <citation type="submission" date="2025-08" db="UniProtKB">
        <authorList>
            <consortium name="Ensembl"/>
        </authorList>
    </citation>
    <scope>IDENTIFICATION</scope>
</reference>
<dbReference type="SUPFAM" id="SSF48726">
    <property type="entry name" value="Immunoglobulin"/>
    <property type="match status" value="3"/>
</dbReference>
<dbReference type="Ensembl" id="ENSLLET00000030137.1">
    <property type="protein sequence ID" value="ENSLLEP00000029009.1"/>
    <property type="gene ID" value="ENSLLEG00000018421.1"/>
</dbReference>
<keyword evidence="1" id="KW-1015">Disulfide bond</keyword>
<dbReference type="OrthoDB" id="6370831at2759"/>
<dbReference type="InterPro" id="IPR013783">
    <property type="entry name" value="Ig-like_fold"/>
</dbReference>
<keyword evidence="2" id="KW-0325">Glycoprotein</keyword>
<dbReference type="PROSITE" id="PS00290">
    <property type="entry name" value="IG_MHC"/>
    <property type="match status" value="2"/>
</dbReference>
<evidence type="ECO:0000256" key="2">
    <source>
        <dbReference type="ARBA" id="ARBA00023180"/>
    </source>
</evidence>
<keyword evidence="3" id="KW-0732">Signal</keyword>
<evidence type="ECO:0000256" key="1">
    <source>
        <dbReference type="ARBA" id="ARBA00023157"/>
    </source>
</evidence>
<feature type="domain" description="Ig-like" evidence="4">
    <location>
        <begin position="230"/>
        <end position="316"/>
    </location>
</feature>
<dbReference type="InterPro" id="IPR003597">
    <property type="entry name" value="Ig_C1-set"/>
</dbReference>
<dbReference type="GeneTree" id="ENSGT00940000163371"/>
<dbReference type="InterPro" id="IPR003006">
    <property type="entry name" value="Ig/MHC_CS"/>
</dbReference>
<feature type="domain" description="Ig-like" evidence="4">
    <location>
        <begin position="33"/>
        <end position="122"/>
    </location>
</feature>
<dbReference type="PROSITE" id="PS50835">
    <property type="entry name" value="IG_LIKE"/>
    <property type="match status" value="3"/>
</dbReference>
<evidence type="ECO:0000313" key="6">
    <source>
        <dbReference type="Proteomes" id="UP000694569"/>
    </source>
</evidence>
<feature type="chain" id="PRO_5034041756" description="Ig-like domain-containing protein" evidence="3">
    <location>
        <begin position="20"/>
        <end position="316"/>
    </location>
</feature>
<dbReference type="InterPro" id="IPR007110">
    <property type="entry name" value="Ig-like_dom"/>
</dbReference>
<dbReference type="Proteomes" id="UP000694569">
    <property type="component" value="Unplaced"/>
</dbReference>
<dbReference type="AlphaFoldDB" id="A0A8C5PX17"/>
<feature type="domain" description="Ig-like" evidence="4">
    <location>
        <begin position="129"/>
        <end position="221"/>
    </location>
</feature>
<organism evidence="5 6">
    <name type="scientific">Leptobrachium leishanense</name>
    <name type="common">Leishan spiny toad</name>
    <dbReference type="NCBI Taxonomy" id="445787"/>
    <lineage>
        <taxon>Eukaryota</taxon>
        <taxon>Metazoa</taxon>
        <taxon>Chordata</taxon>
        <taxon>Craniata</taxon>
        <taxon>Vertebrata</taxon>
        <taxon>Euteleostomi</taxon>
        <taxon>Amphibia</taxon>
        <taxon>Batrachia</taxon>
        <taxon>Anura</taxon>
        <taxon>Pelobatoidea</taxon>
        <taxon>Megophryidae</taxon>
        <taxon>Leptobrachium</taxon>
    </lineage>
</organism>
<accession>A0A8C5PX17</accession>
<dbReference type="PANTHER" id="PTHR19971">
    <property type="entry name" value="SIGNAL-REGULATORY PROTEIN BETA"/>
    <property type="match status" value="1"/>
</dbReference>
<feature type="signal peptide" evidence="3">
    <location>
        <begin position="1"/>
        <end position="19"/>
    </location>
</feature>
<proteinExistence type="predicted"/>
<name>A0A8C5PX17_9ANUR</name>
<dbReference type="InterPro" id="IPR036179">
    <property type="entry name" value="Ig-like_dom_sf"/>
</dbReference>
<dbReference type="Pfam" id="PF07654">
    <property type="entry name" value="C1-set"/>
    <property type="match status" value="2"/>
</dbReference>
<dbReference type="CDD" id="cd00098">
    <property type="entry name" value="IgC1"/>
    <property type="match status" value="1"/>
</dbReference>
<sequence>MEKTVLGLLLLLFLQTGGAWELNASSIYRAGIGSQTLIPCTFTVDKHPAGPKYIAAFWYFKGNEILRYAGSVVTQDSRFTLDEDHLLNGIASISVSRVMTLDEGVYTCSIIYKAERKEKEVTLIVHAAPQITITKRIVVINRQSILRAAITGFYPEDINVKWFQDEQIQNSYKISTPQRNRDGTYSVTSTMTIMPTEEDRHRTFSCRVQHESLSEAQYKLEFQLEFADPPEINITGRHVFVNKENALSCLITGFYLEDIDVKWFKDGKNLDHVSVSRPQRNPDGRYTVTSNVTITPTKEDRHRTFSCRVQHESLSE</sequence>
<keyword evidence="6" id="KW-1185">Reference proteome</keyword>
<dbReference type="InterPro" id="IPR051755">
    <property type="entry name" value="Ig-like_CS_Receptor"/>
</dbReference>
<evidence type="ECO:0000256" key="3">
    <source>
        <dbReference type="SAM" id="SignalP"/>
    </source>
</evidence>